<evidence type="ECO:0000259" key="2">
    <source>
        <dbReference type="Pfam" id="PF01636"/>
    </source>
</evidence>
<comment type="caution">
    <text evidence="3">The sequence shown here is derived from an EMBL/GenBank/DDBJ whole genome shotgun (WGS) entry which is preliminary data.</text>
</comment>
<dbReference type="InterPro" id="IPR050249">
    <property type="entry name" value="Pseudomonas-type_ThrB"/>
</dbReference>
<dbReference type="Proteomes" id="UP001595937">
    <property type="component" value="Unassembled WGS sequence"/>
</dbReference>
<dbReference type="GeneID" id="303296896"/>
<feature type="domain" description="Aminoglycoside phosphotransferase" evidence="2">
    <location>
        <begin position="70"/>
        <end position="283"/>
    </location>
</feature>
<evidence type="ECO:0000256" key="1">
    <source>
        <dbReference type="ARBA" id="ARBA00038240"/>
    </source>
</evidence>
<dbReference type="RefSeq" id="WP_193117949.1">
    <property type="nucleotide sequence ID" value="NZ_BAAAIR010000033.1"/>
</dbReference>
<gene>
    <name evidence="3" type="ORF">ACFPK8_17140</name>
</gene>
<accession>A0ABW0FJG9</accession>
<dbReference type="PANTHER" id="PTHR21064">
    <property type="entry name" value="AMINOGLYCOSIDE PHOSPHOTRANSFERASE DOMAIN-CONTAINING PROTEIN-RELATED"/>
    <property type="match status" value="1"/>
</dbReference>
<dbReference type="InterPro" id="IPR002575">
    <property type="entry name" value="Aminoglycoside_PTrfase"/>
</dbReference>
<name>A0ABW0FJG9_9MICO</name>
<dbReference type="PANTHER" id="PTHR21064:SF6">
    <property type="entry name" value="AMINOGLYCOSIDE PHOSPHOTRANSFERASE DOMAIN-CONTAINING PROTEIN"/>
    <property type="match status" value="1"/>
</dbReference>
<dbReference type="SUPFAM" id="SSF56112">
    <property type="entry name" value="Protein kinase-like (PK-like)"/>
    <property type="match status" value="1"/>
</dbReference>
<organism evidence="3 4">
    <name type="scientific">Brachybacterium tyrofermentans</name>
    <dbReference type="NCBI Taxonomy" id="47848"/>
    <lineage>
        <taxon>Bacteria</taxon>
        <taxon>Bacillati</taxon>
        <taxon>Actinomycetota</taxon>
        <taxon>Actinomycetes</taxon>
        <taxon>Micrococcales</taxon>
        <taxon>Dermabacteraceae</taxon>
        <taxon>Brachybacterium</taxon>
    </lineage>
</organism>
<sequence length="332" mass="36314">MSDRQAPATPAVEMLWEAASPDVVLRDRFGFAGAGEATAWITGTVRSLWGIEVFSCARIVMSDSNALTWLGTSAGTLVAKWSIATDRFVRLGALSNVLAELAHREVPVSAPLTSCDGRRQVEVDGVSLALQREIPGQILDTADPTQVHGAGAQLARLHHALAEITQDVPVLGSSDAVPSVRARIEEWLSGDCSHLPAPALRTLADSLDAEDDGLPVQLLHGDYRSTNILWSGNKVAAVLDFDEARVDLRVDEVGRSAVLLGTRFTDWEPVTLAVREEFFRGYDAVNRPSDSERRWRRILVLWYSLATVPESDGRSSWSRAAAEELEAEHWRI</sequence>
<protein>
    <submittedName>
        <fullName evidence="3">Phosphotransferase enzyme family protein</fullName>
    </submittedName>
</protein>
<dbReference type="Pfam" id="PF01636">
    <property type="entry name" value="APH"/>
    <property type="match status" value="1"/>
</dbReference>
<dbReference type="EMBL" id="JBHSLN010000087">
    <property type="protein sequence ID" value="MFC5299244.1"/>
    <property type="molecule type" value="Genomic_DNA"/>
</dbReference>
<evidence type="ECO:0000313" key="4">
    <source>
        <dbReference type="Proteomes" id="UP001595937"/>
    </source>
</evidence>
<dbReference type="Gene3D" id="3.90.1200.10">
    <property type="match status" value="1"/>
</dbReference>
<reference evidence="4" key="1">
    <citation type="journal article" date="2019" name="Int. J. Syst. Evol. Microbiol.">
        <title>The Global Catalogue of Microorganisms (GCM) 10K type strain sequencing project: providing services to taxonomists for standard genome sequencing and annotation.</title>
        <authorList>
            <consortium name="The Broad Institute Genomics Platform"/>
            <consortium name="The Broad Institute Genome Sequencing Center for Infectious Disease"/>
            <person name="Wu L."/>
            <person name="Ma J."/>
        </authorList>
    </citation>
    <scope>NUCLEOTIDE SEQUENCE [LARGE SCALE GENOMIC DNA]</scope>
    <source>
        <strain evidence="4">CGMCC 1.16455</strain>
    </source>
</reference>
<proteinExistence type="inferred from homology"/>
<dbReference type="InterPro" id="IPR011009">
    <property type="entry name" value="Kinase-like_dom_sf"/>
</dbReference>
<evidence type="ECO:0000313" key="3">
    <source>
        <dbReference type="EMBL" id="MFC5299244.1"/>
    </source>
</evidence>
<comment type="similarity">
    <text evidence="1">Belongs to the pseudomonas-type ThrB family.</text>
</comment>
<keyword evidence="4" id="KW-1185">Reference proteome</keyword>